<dbReference type="EMBL" id="JBBYXI010000002">
    <property type="protein sequence ID" value="MEN3930747.1"/>
    <property type="molecule type" value="Genomic_DNA"/>
</dbReference>
<comment type="domain">
    <text evidence="10">Consists of 3 domains; the N-terminus binds the ribosome, the middle domain has PPIase activity, while the C-terminus has intrinsic chaperone activity on its own.</text>
</comment>
<evidence type="ECO:0000259" key="14">
    <source>
        <dbReference type="PROSITE" id="PS50059"/>
    </source>
</evidence>
<organism evidence="15 16">
    <name type="scientific">Hohaiivirga grylli</name>
    <dbReference type="NCBI Taxonomy" id="3133970"/>
    <lineage>
        <taxon>Bacteria</taxon>
        <taxon>Pseudomonadati</taxon>
        <taxon>Pseudomonadota</taxon>
        <taxon>Alphaproteobacteria</taxon>
        <taxon>Hyphomicrobiales</taxon>
        <taxon>Methylobacteriaceae</taxon>
        <taxon>Hohaiivirga</taxon>
    </lineage>
</organism>
<sequence>MQVTETLSQGLKREYKVVLPVKELETRLSSELETLKGRVRINGFRPGKVPAGHLRRLYGRSVMADVVQNMVNEANQKIVGDNNLKLALEPQIKFPEDQGEIEKVMDAKADLSYTVSLEVLPVFELVDLKGTKLNRQVAEVDAKEIDETISRMSKQNRTFETKKGKAAEGDRVIIDFVGKLDGVEFEGGKGEAVPVELGSNTFIPGFEEQLVGVKADDEKVLKVTFPAEYQAAHLAGKDAEFDVKVKEVQAGKEGKADDEMAKAFGMESLDKLKDAIRETIQRDYDAQSRRKVKKELLDVLDSKYSFDLPPTLVDQEFAGVWAQVEADLKAANRTFADEGTTEEEARAEYRRISERRVRLGLVLAKMGEDANVQIADDEVTQALVERARQFPGQERAVWDYYTKNPQAMAEIRAPLFEEKVVDLLLEQAKITDQKVSRDELFADEEQDDKPKAKASKAKKADDKPKAEAKKEAKPAAEKAPAKKAKVTKAKE</sequence>
<keyword evidence="5 10" id="KW-0697">Rotamase</keyword>
<evidence type="ECO:0000256" key="3">
    <source>
        <dbReference type="ARBA" id="ARBA00013194"/>
    </source>
</evidence>
<evidence type="ECO:0000256" key="1">
    <source>
        <dbReference type="ARBA" id="ARBA00000971"/>
    </source>
</evidence>
<dbReference type="Gene3D" id="3.30.70.1050">
    <property type="entry name" value="Trigger factor ribosome-binding domain"/>
    <property type="match status" value="1"/>
</dbReference>
<comment type="catalytic activity">
    <reaction evidence="1 10 11">
        <text>[protein]-peptidylproline (omega=180) = [protein]-peptidylproline (omega=0)</text>
        <dbReference type="Rhea" id="RHEA:16237"/>
        <dbReference type="Rhea" id="RHEA-COMP:10747"/>
        <dbReference type="Rhea" id="RHEA-COMP:10748"/>
        <dbReference type="ChEBI" id="CHEBI:83833"/>
        <dbReference type="ChEBI" id="CHEBI:83834"/>
        <dbReference type="EC" id="5.2.1.8"/>
    </reaction>
</comment>
<dbReference type="GO" id="GO:0003755">
    <property type="term" value="F:peptidyl-prolyl cis-trans isomerase activity"/>
    <property type="evidence" value="ECO:0007669"/>
    <property type="project" value="UniProtKB-EC"/>
</dbReference>
<feature type="domain" description="PPIase FKBP-type" evidence="14">
    <location>
        <begin position="169"/>
        <end position="251"/>
    </location>
</feature>
<evidence type="ECO:0000256" key="7">
    <source>
        <dbReference type="ARBA" id="ARBA00023235"/>
    </source>
</evidence>
<accession>A0ABV0BIE5</accession>
<dbReference type="Gene3D" id="3.10.50.40">
    <property type="match status" value="1"/>
</dbReference>
<evidence type="ECO:0000313" key="16">
    <source>
        <dbReference type="Proteomes" id="UP001418637"/>
    </source>
</evidence>
<keyword evidence="10 12" id="KW-0132">Cell division</keyword>
<feature type="region of interest" description="Disordered" evidence="13">
    <location>
        <begin position="435"/>
        <end position="491"/>
    </location>
</feature>
<dbReference type="InterPro" id="IPR005215">
    <property type="entry name" value="Trig_fac"/>
</dbReference>
<keyword evidence="10" id="KW-0963">Cytoplasm</keyword>
<dbReference type="Pfam" id="PF05697">
    <property type="entry name" value="Trigger_N"/>
    <property type="match status" value="1"/>
</dbReference>
<proteinExistence type="inferred from homology"/>
<evidence type="ECO:0000256" key="9">
    <source>
        <dbReference type="ARBA" id="ARBA00029986"/>
    </source>
</evidence>
<evidence type="ECO:0000256" key="13">
    <source>
        <dbReference type="SAM" id="MobiDB-lite"/>
    </source>
</evidence>
<dbReference type="InterPro" id="IPR037041">
    <property type="entry name" value="Trigger_fac_C_sf"/>
</dbReference>
<dbReference type="SUPFAM" id="SSF102735">
    <property type="entry name" value="Trigger factor ribosome-binding domain"/>
    <property type="match status" value="1"/>
</dbReference>
<dbReference type="NCBIfam" id="TIGR00115">
    <property type="entry name" value="tig"/>
    <property type="match status" value="1"/>
</dbReference>
<evidence type="ECO:0000256" key="12">
    <source>
        <dbReference type="RuleBase" id="RU003914"/>
    </source>
</evidence>
<name>A0ABV0BIE5_9HYPH</name>
<dbReference type="InterPro" id="IPR046357">
    <property type="entry name" value="PPIase_dom_sf"/>
</dbReference>
<keyword evidence="16" id="KW-1185">Reference proteome</keyword>
<dbReference type="SUPFAM" id="SSF54534">
    <property type="entry name" value="FKBP-like"/>
    <property type="match status" value="1"/>
</dbReference>
<dbReference type="RefSeq" id="WP_346336758.1">
    <property type="nucleotide sequence ID" value="NZ_JBBYXI010000002.1"/>
</dbReference>
<dbReference type="PANTHER" id="PTHR30560">
    <property type="entry name" value="TRIGGER FACTOR CHAPERONE AND PEPTIDYL-PROLYL CIS/TRANS ISOMERASE"/>
    <property type="match status" value="1"/>
</dbReference>
<dbReference type="InterPro" id="IPR036611">
    <property type="entry name" value="Trigger_fac_ribosome-bd_sf"/>
</dbReference>
<comment type="similarity">
    <text evidence="2 10 12">Belongs to the FKBP-type PPIase family. Tig subfamily.</text>
</comment>
<dbReference type="HAMAP" id="MF_00303">
    <property type="entry name" value="Trigger_factor_Tig"/>
    <property type="match status" value="1"/>
</dbReference>
<feature type="compositionally biased region" description="Basic residues" evidence="13">
    <location>
        <begin position="481"/>
        <end position="491"/>
    </location>
</feature>
<comment type="caution">
    <text evidence="15">The sequence shown here is derived from an EMBL/GenBank/DDBJ whole genome shotgun (WGS) entry which is preliminary data.</text>
</comment>
<protein>
    <recommendedName>
        <fullName evidence="4 10">Trigger factor</fullName>
        <shortName evidence="10">TF</shortName>
        <ecNumber evidence="3 10">5.2.1.8</ecNumber>
    </recommendedName>
    <alternativeName>
        <fullName evidence="9 10">PPIase</fullName>
    </alternativeName>
</protein>
<dbReference type="Pfam" id="PF00254">
    <property type="entry name" value="FKBP_C"/>
    <property type="match status" value="1"/>
</dbReference>
<keyword evidence="10 12" id="KW-0131">Cell cycle</keyword>
<comment type="function">
    <text evidence="8 10">Involved in protein export. Acts as a chaperone by maintaining the newly synthesized protein in an open conformation. Functions as a peptidyl-prolyl cis-trans isomerase.</text>
</comment>
<keyword evidence="7 10" id="KW-0413">Isomerase</keyword>
<dbReference type="PIRSF" id="PIRSF003095">
    <property type="entry name" value="Trigger_factor"/>
    <property type="match status" value="1"/>
</dbReference>
<evidence type="ECO:0000256" key="6">
    <source>
        <dbReference type="ARBA" id="ARBA00023186"/>
    </source>
</evidence>
<dbReference type="EC" id="5.2.1.8" evidence="3 10"/>
<comment type="subcellular location">
    <subcellularLocation>
        <location evidence="10">Cytoplasm</location>
    </subcellularLocation>
    <text evidence="10">About half TF is bound to the ribosome near the polypeptide exit tunnel while the other half is free in the cytoplasm.</text>
</comment>
<dbReference type="Gene3D" id="1.10.3120.10">
    <property type="entry name" value="Trigger factor, C-terminal domain"/>
    <property type="match status" value="1"/>
</dbReference>
<dbReference type="InterPro" id="IPR008881">
    <property type="entry name" value="Trigger_fac_ribosome-bd_bac"/>
</dbReference>
<dbReference type="InterPro" id="IPR001179">
    <property type="entry name" value="PPIase_FKBP_dom"/>
</dbReference>
<dbReference type="Pfam" id="PF05698">
    <property type="entry name" value="Trigger_C"/>
    <property type="match status" value="1"/>
</dbReference>
<evidence type="ECO:0000256" key="11">
    <source>
        <dbReference type="PROSITE-ProRule" id="PRU00277"/>
    </source>
</evidence>
<gene>
    <name evidence="10 15" type="primary">tig</name>
    <name evidence="15" type="ORF">WJT86_06690</name>
</gene>
<evidence type="ECO:0000256" key="4">
    <source>
        <dbReference type="ARBA" id="ARBA00016902"/>
    </source>
</evidence>
<reference evidence="15 16" key="1">
    <citation type="submission" date="2024-04" db="EMBL/GenBank/DDBJ databases">
        <title>A novel species isolated from cricket.</title>
        <authorList>
            <person name="Wang H.-C."/>
        </authorList>
    </citation>
    <scope>NUCLEOTIDE SEQUENCE [LARGE SCALE GENOMIC DNA]</scope>
    <source>
        <strain evidence="15 16">WL0021</strain>
    </source>
</reference>
<evidence type="ECO:0000256" key="5">
    <source>
        <dbReference type="ARBA" id="ARBA00023110"/>
    </source>
</evidence>
<dbReference type="InterPro" id="IPR008880">
    <property type="entry name" value="Trigger_fac_C"/>
</dbReference>
<dbReference type="SUPFAM" id="SSF109998">
    <property type="entry name" value="Triger factor/SurA peptide-binding domain-like"/>
    <property type="match status" value="1"/>
</dbReference>
<dbReference type="Proteomes" id="UP001418637">
    <property type="component" value="Unassembled WGS sequence"/>
</dbReference>
<evidence type="ECO:0000256" key="10">
    <source>
        <dbReference type="HAMAP-Rule" id="MF_00303"/>
    </source>
</evidence>
<evidence type="ECO:0000313" key="15">
    <source>
        <dbReference type="EMBL" id="MEN3930747.1"/>
    </source>
</evidence>
<evidence type="ECO:0000256" key="2">
    <source>
        <dbReference type="ARBA" id="ARBA00005464"/>
    </source>
</evidence>
<keyword evidence="6 10" id="KW-0143">Chaperone</keyword>
<dbReference type="PANTHER" id="PTHR30560:SF3">
    <property type="entry name" value="TRIGGER FACTOR-LIKE PROTEIN TIG, CHLOROPLASTIC"/>
    <property type="match status" value="1"/>
</dbReference>
<evidence type="ECO:0000256" key="8">
    <source>
        <dbReference type="ARBA" id="ARBA00024849"/>
    </source>
</evidence>
<dbReference type="PROSITE" id="PS50059">
    <property type="entry name" value="FKBP_PPIASE"/>
    <property type="match status" value="1"/>
</dbReference>
<dbReference type="InterPro" id="IPR027304">
    <property type="entry name" value="Trigger_fact/SurA_dom_sf"/>
</dbReference>
<feature type="compositionally biased region" description="Basic and acidic residues" evidence="13">
    <location>
        <begin position="458"/>
        <end position="480"/>
    </location>
</feature>